<reference evidence="1 2" key="1">
    <citation type="submission" date="2023-01" db="EMBL/GenBank/DDBJ databases">
        <title>Analysis of 21 Apiospora genomes using comparative genomics revels a genus with tremendous synthesis potential of carbohydrate active enzymes and secondary metabolites.</title>
        <authorList>
            <person name="Sorensen T."/>
        </authorList>
    </citation>
    <scope>NUCLEOTIDE SEQUENCE [LARGE SCALE GENOMIC DNA]</scope>
    <source>
        <strain evidence="1 2">CBS 24483</strain>
    </source>
</reference>
<evidence type="ECO:0000313" key="1">
    <source>
        <dbReference type="EMBL" id="KAK7941455.1"/>
    </source>
</evidence>
<gene>
    <name evidence="1" type="ORF">PG986_013842</name>
</gene>
<comment type="caution">
    <text evidence="1">The sequence shown here is derived from an EMBL/GenBank/DDBJ whole genome shotgun (WGS) entry which is preliminary data.</text>
</comment>
<protein>
    <submittedName>
        <fullName evidence="1">Uncharacterized protein</fullName>
    </submittedName>
</protein>
<name>A0ABR1PWS1_9PEZI</name>
<dbReference type="RefSeq" id="XP_066694207.1">
    <property type="nucleotide sequence ID" value="XM_066850064.1"/>
</dbReference>
<dbReference type="GeneID" id="92083126"/>
<keyword evidence="2" id="KW-1185">Reference proteome</keyword>
<dbReference type="Proteomes" id="UP001391051">
    <property type="component" value="Unassembled WGS sequence"/>
</dbReference>
<sequence>MNTSSCSTSGRTESDFECVTSFIDHVLDYKVEDAYVEIQSTLPSKQLIHHLRKYVEENLHAPLEIVYRLCYIATHHSHGPVQGEASHLHRSCPHPRVFGKNDSVVILETACFKLSNGFEDTNHAHSTYSLLEWIGRSADASLLKDFFRQENPAVAALWWDLIMGPTQNPEQYLTLIEAGLDVRGGEWFRYEFDTDFFNLALVGGRNPRAERAMDVYITTTLPRGHYTGEMRASVHRGTMGVSDSEESWIIRIWVEARNRLGTNNLDLEGEFGRSFLIQDYLQVNNVLWLLEAGASGDPDFLWVPAMRPLIPDWSTKPLPRSTWKRMQYLSGLRHPQASSEERSTWFRIALVVWSIYSAAMQVPEPLEQQMRLLFDRISPAEQDFALQMTLSEAIDTSLLPVYEVTDNDTCLGALPKAAGLRNHELVAILIEYGVDLERLRPLALYLVVATTEPLTTHDTANLWSTMNLLLQTTAGNMAAPLNIDIDTLHLTMRALGRLEAVHPISNRRFDAAIPVRYTKKGDQVQL</sequence>
<accession>A0ABR1PWS1</accession>
<evidence type="ECO:0000313" key="2">
    <source>
        <dbReference type="Proteomes" id="UP001391051"/>
    </source>
</evidence>
<proteinExistence type="predicted"/>
<dbReference type="EMBL" id="JAQQWE010000009">
    <property type="protein sequence ID" value="KAK7941455.1"/>
    <property type="molecule type" value="Genomic_DNA"/>
</dbReference>
<organism evidence="1 2">
    <name type="scientific">Apiospora aurea</name>
    <dbReference type="NCBI Taxonomy" id="335848"/>
    <lineage>
        <taxon>Eukaryota</taxon>
        <taxon>Fungi</taxon>
        <taxon>Dikarya</taxon>
        <taxon>Ascomycota</taxon>
        <taxon>Pezizomycotina</taxon>
        <taxon>Sordariomycetes</taxon>
        <taxon>Xylariomycetidae</taxon>
        <taxon>Amphisphaeriales</taxon>
        <taxon>Apiosporaceae</taxon>
        <taxon>Apiospora</taxon>
    </lineage>
</organism>